<feature type="transmembrane region" description="Helical" evidence="11">
    <location>
        <begin position="12"/>
        <end position="32"/>
    </location>
</feature>
<keyword evidence="4" id="KW-0433">Leucine-rich repeat</keyword>
<dbReference type="Pfam" id="PF00560">
    <property type="entry name" value="LRR_1"/>
    <property type="match status" value="4"/>
</dbReference>
<dbReference type="SUPFAM" id="SSF52058">
    <property type="entry name" value="L domain-like"/>
    <property type="match status" value="1"/>
</dbReference>
<dbReference type="FunFam" id="3.80.10.10:FF:000383">
    <property type="entry name" value="Leucine-rich repeat receptor protein kinase EMS1"/>
    <property type="match status" value="1"/>
</dbReference>
<evidence type="ECO:0000256" key="5">
    <source>
        <dbReference type="ARBA" id="ARBA00022692"/>
    </source>
</evidence>
<dbReference type="SMART" id="SM00365">
    <property type="entry name" value="LRR_SD22"/>
    <property type="match status" value="4"/>
</dbReference>
<evidence type="ECO:0000256" key="8">
    <source>
        <dbReference type="ARBA" id="ARBA00022989"/>
    </source>
</evidence>
<dbReference type="FunFam" id="3.80.10.10:FF:000095">
    <property type="entry name" value="LRR receptor-like serine/threonine-protein kinase GSO1"/>
    <property type="match status" value="1"/>
</dbReference>
<proteinExistence type="inferred from homology"/>
<evidence type="ECO:0000256" key="7">
    <source>
        <dbReference type="ARBA" id="ARBA00022737"/>
    </source>
</evidence>
<dbReference type="EMBL" id="JBDFQZ010000012">
    <property type="protein sequence ID" value="KAK9672543.1"/>
    <property type="molecule type" value="Genomic_DNA"/>
</dbReference>
<evidence type="ECO:0000256" key="2">
    <source>
        <dbReference type="ARBA" id="ARBA00009592"/>
    </source>
</evidence>
<dbReference type="GO" id="GO:0005886">
    <property type="term" value="C:plasma membrane"/>
    <property type="evidence" value="ECO:0007669"/>
    <property type="project" value="UniProtKB-SubCell"/>
</dbReference>
<dbReference type="PANTHER" id="PTHR48063:SF101">
    <property type="entry name" value="LRR RECEPTOR-LIKE SERINE_THREONINE-PROTEIN KINASE FLS2"/>
    <property type="match status" value="1"/>
</dbReference>
<evidence type="ECO:0000256" key="3">
    <source>
        <dbReference type="ARBA" id="ARBA00022475"/>
    </source>
</evidence>
<comment type="subcellular location">
    <subcellularLocation>
        <location evidence="1">Cell membrane</location>
        <topology evidence="1">Single-pass type I membrane protein</topology>
    </subcellularLocation>
</comment>
<keyword evidence="6" id="KW-0732">Signal</keyword>
<evidence type="ECO:0000256" key="10">
    <source>
        <dbReference type="ARBA" id="ARBA00023180"/>
    </source>
</evidence>
<dbReference type="Pfam" id="PF13855">
    <property type="entry name" value="LRR_8"/>
    <property type="match status" value="1"/>
</dbReference>
<evidence type="ECO:0000256" key="11">
    <source>
        <dbReference type="SAM" id="Phobius"/>
    </source>
</evidence>
<keyword evidence="5 11" id="KW-0812">Transmembrane</keyword>
<dbReference type="InterPro" id="IPR003591">
    <property type="entry name" value="Leu-rich_rpt_typical-subtyp"/>
</dbReference>
<dbReference type="InterPro" id="IPR001611">
    <property type="entry name" value="Leu-rich_rpt"/>
</dbReference>
<organism evidence="12 13">
    <name type="scientific">Saponaria officinalis</name>
    <name type="common">Common soapwort</name>
    <name type="synonym">Lychnis saponaria</name>
    <dbReference type="NCBI Taxonomy" id="3572"/>
    <lineage>
        <taxon>Eukaryota</taxon>
        <taxon>Viridiplantae</taxon>
        <taxon>Streptophyta</taxon>
        <taxon>Embryophyta</taxon>
        <taxon>Tracheophyta</taxon>
        <taxon>Spermatophyta</taxon>
        <taxon>Magnoliopsida</taxon>
        <taxon>eudicotyledons</taxon>
        <taxon>Gunneridae</taxon>
        <taxon>Pentapetalae</taxon>
        <taxon>Caryophyllales</taxon>
        <taxon>Caryophyllaceae</taxon>
        <taxon>Caryophylleae</taxon>
        <taxon>Saponaria</taxon>
    </lineage>
</organism>
<keyword evidence="7" id="KW-0677">Repeat</keyword>
<protein>
    <recommendedName>
        <fullName evidence="14">Leucine-rich repeat-containing N-terminal plant-type domain-containing protein</fullName>
    </recommendedName>
</protein>
<dbReference type="AlphaFoldDB" id="A0AAW1H908"/>
<keyword evidence="9 11" id="KW-0472">Membrane</keyword>
<dbReference type="SMART" id="SM00369">
    <property type="entry name" value="LRR_TYP"/>
    <property type="match status" value="6"/>
</dbReference>
<evidence type="ECO:0000256" key="1">
    <source>
        <dbReference type="ARBA" id="ARBA00004251"/>
    </source>
</evidence>
<keyword evidence="13" id="KW-1185">Reference proteome</keyword>
<keyword evidence="8 11" id="KW-1133">Transmembrane helix</keyword>
<evidence type="ECO:0000256" key="4">
    <source>
        <dbReference type="ARBA" id="ARBA00022614"/>
    </source>
</evidence>
<sequence>MLEITSIHERQHFCVLFLVVMLLCFFTNNLSLSSKLNTTRCFENDRKFLLNIHQGCSSGYNISYIHECCDWPGITCSSLTGRVIGLDLWVFLDNCFWGAEYPTSLRPSSISLKDLVSLQVDMDGVTFSKGFSSFITSFPNLKHLYLESYEEPGIAIPMELGNLTRLETFEVNSYSNTMYANTLKMFSRLSSLKRLVLSSVFLKEATDWLNVVSNLSHLEHLDLSFCRLPRAIYHSQRGVNSSKSLSYLDFSFNNLDASSSWSWILNHSSLNSLLISHNQLAGSIPNNFKRMTSLSHLDLSYNRLDGQLPSSLLGLCGLRNLDVSQNRRLQGDLSRIFQSLSCAKESLTVLSLQRNLFSGLLPDLTMFSRLSKLTLHSNRLNGSLPSYANRSTMASSLTVFDVHNNQLTGSVPDLSALRSLRVLKLQNNKLNGSVHPGLGQLSRLKHLDVSSNSLKGDLGISHFANLSSLRYFDISFNSLTMNIGCSWVPPFRLETIGLASCNVGSRFPEWLRTQTNYSRLDLSNSGISDTVPFWFWNLSSVATFISLSRNRLHGKLPMDLSFKYYMNPAIDLSFNFLEGTIPSFFGNTVYLNLSRNSFYGPVSFLCLNSFTLGIDLSHNIFSGNFPNCWSNFETMSVMDLSNNSFSGQLPCSLGNLSSLQSLHLRHNKFSGKLPMSLCNLTYLFDLDLGDNLFTGEIPGCLGTMLKNLTILSLRNNSISGNIPPQLCHPSVQILDLSTNNISGVIPKCLCDTNSNDAEKEPTCGYV</sequence>
<keyword evidence="10" id="KW-0325">Glycoprotein</keyword>
<name>A0AAW1H908_SAPOF</name>
<evidence type="ECO:0000256" key="6">
    <source>
        <dbReference type="ARBA" id="ARBA00022729"/>
    </source>
</evidence>
<evidence type="ECO:0000256" key="9">
    <source>
        <dbReference type="ARBA" id="ARBA00023136"/>
    </source>
</evidence>
<keyword evidence="3" id="KW-1003">Cell membrane</keyword>
<gene>
    <name evidence="12" type="ORF">RND81_12G107100</name>
</gene>
<evidence type="ECO:0000313" key="13">
    <source>
        <dbReference type="Proteomes" id="UP001443914"/>
    </source>
</evidence>
<comment type="similarity">
    <text evidence="2">Belongs to the RLP family.</text>
</comment>
<dbReference type="PANTHER" id="PTHR48063">
    <property type="entry name" value="LRR RECEPTOR-LIKE KINASE"/>
    <property type="match status" value="1"/>
</dbReference>
<evidence type="ECO:0000313" key="12">
    <source>
        <dbReference type="EMBL" id="KAK9672543.1"/>
    </source>
</evidence>
<accession>A0AAW1H908</accession>
<dbReference type="SUPFAM" id="SSF52047">
    <property type="entry name" value="RNI-like"/>
    <property type="match status" value="2"/>
</dbReference>
<dbReference type="InterPro" id="IPR046956">
    <property type="entry name" value="RLP23-like"/>
</dbReference>
<dbReference type="Proteomes" id="UP001443914">
    <property type="component" value="Unassembled WGS sequence"/>
</dbReference>
<dbReference type="InterPro" id="IPR032675">
    <property type="entry name" value="LRR_dom_sf"/>
</dbReference>
<reference evidence="12" key="1">
    <citation type="submission" date="2024-03" db="EMBL/GenBank/DDBJ databases">
        <title>WGS assembly of Saponaria officinalis var. Norfolk2.</title>
        <authorList>
            <person name="Jenkins J."/>
            <person name="Shu S."/>
            <person name="Grimwood J."/>
            <person name="Barry K."/>
            <person name="Goodstein D."/>
            <person name="Schmutz J."/>
            <person name="Leebens-Mack J."/>
            <person name="Osbourn A."/>
        </authorList>
    </citation>
    <scope>NUCLEOTIDE SEQUENCE [LARGE SCALE GENOMIC DNA]</scope>
    <source>
        <strain evidence="12">JIC</strain>
    </source>
</reference>
<dbReference type="Gene3D" id="3.80.10.10">
    <property type="entry name" value="Ribonuclease Inhibitor"/>
    <property type="match status" value="4"/>
</dbReference>
<comment type="caution">
    <text evidence="12">The sequence shown here is derived from an EMBL/GenBank/DDBJ whole genome shotgun (WGS) entry which is preliminary data.</text>
</comment>
<evidence type="ECO:0008006" key="14">
    <source>
        <dbReference type="Google" id="ProtNLM"/>
    </source>
</evidence>